<dbReference type="Gene3D" id="1.10.260.40">
    <property type="entry name" value="lambda repressor-like DNA-binding domains"/>
    <property type="match status" value="1"/>
</dbReference>
<dbReference type="RefSeq" id="WP_231062382.1">
    <property type="nucleotide sequence ID" value="NZ_JAJNOR010000004.1"/>
</dbReference>
<organism evidence="3 4">
    <name type="scientific">Lientehia hominis</name>
    <dbReference type="NCBI Taxonomy" id="2897778"/>
    <lineage>
        <taxon>Bacteria</taxon>
        <taxon>Bacillati</taxon>
        <taxon>Bacillota</taxon>
        <taxon>Clostridia</taxon>
        <taxon>Lachnospirales</taxon>
        <taxon>Lachnospiraceae</taxon>
        <taxon>Lientehia</taxon>
    </lineage>
</organism>
<gene>
    <name evidence="3" type="ORF">LQE92_07565</name>
</gene>
<sequence>MKNKLQQLRWDSNLSQQQLAIKSGVKRSIISNIENGHTANPSIVTALKLAKALNVTIEDIFSLD</sequence>
<dbReference type="InterPro" id="IPR001387">
    <property type="entry name" value="Cro/C1-type_HTH"/>
</dbReference>
<dbReference type="InterPro" id="IPR010982">
    <property type="entry name" value="Lambda_DNA-bd_dom_sf"/>
</dbReference>
<dbReference type="Pfam" id="PF01381">
    <property type="entry name" value="HTH_3"/>
    <property type="match status" value="1"/>
</dbReference>
<feature type="domain" description="HTH cro/C1-type" evidence="2">
    <location>
        <begin position="5"/>
        <end position="60"/>
    </location>
</feature>
<comment type="caution">
    <text evidence="3">The sequence shown here is derived from an EMBL/GenBank/DDBJ whole genome shotgun (WGS) entry which is preliminary data.</text>
</comment>
<dbReference type="PROSITE" id="PS50943">
    <property type="entry name" value="HTH_CROC1"/>
    <property type="match status" value="1"/>
</dbReference>
<evidence type="ECO:0000256" key="1">
    <source>
        <dbReference type="ARBA" id="ARBA00023125"/>
    </source>
</evidence>
<evidence type="ECO:0000259" key="2">
    <source>
        <dbReference type="PROSITE" id="PS50943"/>
    </source>
</evidence>
<protein>
    <submittedName>
        <fullName evidence="3">Helix-turn-helix transcriptional regulator</fullName>
    </submittedName>
</protein>
<accession>A0AAP2RKK7</accession>
<dbReference type="PANTHER" id="PTHR46558:SF4">
    <property type="entry name" value="DNA-BIDING PHAGE PROTEIN"/>
    <property type="match status" value="1"/>
</dbReference>
<dbReference type="CDD" id="cd00093">
    <property type="entry name" value="HTH_XRE"/>
    <property type="match status" value="1"/>
</dbReference>
<dbReference type="Proteomes" id="UP001299265">
    <property type="component" value="Unassembled WGS sequence"/>
</dbReference>
<dbReference type="AlphaFoldDB" id="A0AAP2RKK7"/>
<dbReference type="SMART" id="SM00530">
    <property type="entry name" value="HTH_XRE"/>
    <property type="match status" value="1"/>
</dbReference>
<dbReference type="EMBL" id="JAJNOR010000004">
    <property type="protein sequence ID" value="MCD2492488.1"/>
    <property type="molecule type" value="Genomic_DNA"/>
</dbReference>
<evidence type="ECO:0000313" key="4">
    <source>
        <dbReference type="Proteomes" id="UP001299265"/>
    </source>
</evidence>
<dbReference type="GO" id="GO:0003677">
    <property type="term" value="F:DNA binding"/>
    <property type="evidence" value="ECO:0007669"/>
    <property type="project" value="UniProtKB-KW"/>
</dbReference>
<dbReference type="SUPFAM" id="SSF47413">
    <property type="entry name" value="lambda repressor-like DNA-binding domains"/>
    <property type="match status" value="1"/>
</dbReference>
<proteinExistence type="predicted"/>
<keyword evidence="4" id="KW-1185">Reference proteome</keyword>
<reference evidence="3 4" key="1">
    <citation type="submission" date="2021-11" db="EMBL/GenBank/DDBJ databases">
        <title>Lacrimispora sp. nov. NSJ-141 isolated from human feces.</title>
        <authorList>
            <person name="Abdugheni R."/>
        </authorList>
    </citation>
    <scope>NUCLEOTIDE SEQUENCE [LARGE SCALE GENOMIC DNA]</scope>
    <source>
        <strain evidence="3 4">NSJ-141</strain>
    </source>
</reference>
<keyword evidence="1" id="KW-0238">DNA-binding</keyword>
<evidence type="ECO:0000313" key="3">
    <source>
        <dbReference type="EMBL" id="MCD2492488.1"/>
    </source>
</evidence>
<dbReference type="PANTHER" id="PTHR46558">
    <property type="entry name" value="TRACRIPTIONAL REGULATORY PROTEIN-RELATED-RELATED"/>
    <property type="match status" value="1"/>
</dbReference>
<name>A0AAP2RKK7_9FIRM</name>